<accession>A0AAW0YQG4</accession>
<comment type="caution">
    <text evidence="4">The sequence shown here is derived from an EMBL/GenBank/DDBJ whole genome shotgun (WGS) entry which is preliminary data.</text>
</comment>
<evidence type="ECO:0000256" key="1">
    <source>
        <dbReference type="ARBA" id="ARBA00006328"/>
    </source>
</evidence>
<keyword evidence="2" id="KW-0521">NADP</keyword>
<keyword evidence="5" id="KW-1185">Reference proteome</keyword>
<evidence type="ECO:0000313" key="4">
    <source>
        <dbReference type="EMBL" id="KAK8853161.1"/>
    </source>
</evidence>
<evidence type="ECO:0000259" key="3">
    <source>
        <dbReference type="Pfam" id="PF05368"/>
    </source>
</evidence>
<proteinExistence type="inferred from homology"/>
<feature type="domain" description="NmrA-like" evidence="3">
    <location>
        <begin position="6"/>
        <end position="287"/>
    </location>
</feature>
<protein>
    <recommendedName>
        <fullName evidence="3">NmrA-like domain-containing protein</fullName>
    </recommendedName>
</protein>
<evidence type="ECO:0000313" key="5">
    <source>
        <dbReference type="Proteomes" id="UP001388673"/>
    </source>
</evidence>
<dbReference type="Gene3D" id="3.90.25.10">
    <property type="entry name" value="UDP-galactose 4-epimerase, domain 1"/>
    <property type="match status" value="1"/>
</dbReference>
<dbReference type="RefSeq" id="XP_066802347.1">
    <property type="nucleotide sequence ID" value="XM_066946968.1"/>
</dbReference>
<dbReference type="InterPro" id="IPR051164">
    <property type="entry name" value="NmrA-like_oxidored"/>
</dbReference>
<dbReference type="GeneID" id="92181120"/>
<dbReference type="KEGG" id="kne:92181120"/>
<organism evidence="4 5">
    <name type="scientific">Kwoniella newhampshirensis</name>
    <dbReference type="NCBI Taxonomy" id="1651941"/>
    <lineage>
        <taxon>Eukaryota</taxon>
        <taxon>Fungi</taxon>
        <taxon>Dikarya</taxon>
        <taxon>Basidiomycota</taxon>
        <taxon>Agaricomycotina</taxon>
        <taxon>Tremellomycetes</taxon>
        <taxon>Tremellales</taxon>
        <taxon>Cryptococcaceae</taxon>
        <taxon>Kwoniella</taxon>
    </lineage>
</organism>
<dbReference type="Gene3D" id="3.40.50.720">
    <property type="entry name" value="NAD(P)-binding Rossmann-like Domain"/>
    <property type="match status" value="1"/>
</dbReference>
<reference evidence="4 5" key="1">
    <citation type="journal article" date="2024" name="bioRxiv">
        <title>Comparative genomics of Cryptococcus and Kwoniella reveals pathogenesis evolution and contrasting karyotype dynamics via intercentromeric recombination or chromosome fusion.</title>
        <authorList>
            <person name="Coelho M.A."/>
            <person name="David-Palma M."/>
            <person name="Shea T."/>
            <person name="Bowers K."/>
            <person name="McGinley-Smith S."/>
            <person name="Mohammad A.W."/>
            <person name="Gnirke A."/>
            <person name="Yurkov A.M."/>
            <person name="Nowrousian M."/>
            <person name="Sun S."/>
            <person name="Cuomo C.A."/>
            <person name="Heitman J."/>
        </authorList>
    </citation>
    <scope>NUCLEOTIDE SEQUENCE [LARGE SCALE GENOMIC DNA]</scope>
    <source>
        <strain evidence="4 5">CBS 13917</strain>
    </source>
</reference>
<dbReference type="InterPro" id="IPR036291">
    <property type="entry name" value="NAD(P)-bd_dom_sf"/>
</dbReference>
<name>A0AAW0YQG4_9TREE</name>
<dbReference type="EMBL" id="JBCAWK010000007">
    <property type="protein sequence ID" value="KAK8853161.1"/>
    <property type="molecule type" value="Genomic_DNA"/>
</dbReference>
<comment type="similarity">
    <text evidence="1">Belongs to the NmrA-type oxidoreductase family.</text>
</comment>
<dbReference type="SUPFAM" id="SSF51735">
    <property type="entry name" value="NAD(P)-binding Rossmann-fold domains"/>
    <property type="match status" value="1"/>
</dbReference>
<dbReference type="Pfam" id="PF05368">
    <property type="entry name" value="NmrA"/>
    <property type="match status" value="1"/>
</dbReference>
<dbReference type="GO" id="GO:0005634">
    <property type="term" value="C:nucleus"/>
    <property type="evidence" value="ECO:0007669"/>
    <property type="project" value="TreeGrafter"/>
</dbReference>
<dbReference type="Proteomes" id="UP001388673">
    <property type="component" value="Unassembled WGS sequence"/>
</dbReference>
<evidence type="ECO:0000256" key="2">
    <source>
        <dbReference type="ARBA" id="ARBA00022857"/>
    </source>
</evidence>
<dbReference type="PANTHER" id="PTHR42748">
    <property type="entry name" value="NITROGEN METABOLITE REPRESSION PROTEIN NMRA FAMILY MEMBER"/>
    <property type="match status" value="1"/>
</dbReference>
<gene>
    <name evidence="4" type="ORF">IAR55_003862</name>
</gene>
<dbReference type="PANTHER" id="PTHR42748:SF7">
    <property type="entry name" value="NMRA LIKE REDOX SENSOR 1-RELATED"/>
    <property type="match status" value="1"/>
</dbReference>
<dbReference type="InterPro" id="IPR008030">
    <property type="entry name" value="NmrA-like"/>
</dbReference>
<dbReference type="AlphaFoldDB" id="A0AAW0YQG4"/>
<sequence>MSGQGKNIVVFGSTGQQGSALINALSEYNTNNNNQSTGPNRFTVYALSRSPAAPSSIRLASLSGVKVIEVAKDYMDEPLKALEATGLAKGQIDGVFDVQGYVSEAIELKQAKAIIDAAKEWEVEHFVYSSADFGELDDTKIPPFEAKRQVESYLRSSGVPYTILRPVQFLDNLLPSAPFQMKVSRTVLLRLTFYNHPERKHQLVSCRDIGKFAALAFSDPAKWTGKEVSLAGDSLTREEVEKIYEEVTGKDVELTWSFLARFVKLISPLGPMARFFDDHGYKVDIQQVRRDLPDLEDLRAFLRRYKATY</sequence>